<keyword evidence="3" id="KW-1185">Reference proteome</keyword>
<dbReference type="EMBL" id="CP136920">
    <property type="protein sequence ID" value="WOO41721.1"/>
    <property type="molecule type" value="Genomic_DNA"/>
</dbReference>
<evidence type="ECO:0000313" key="2">
    <source>
        <dbReference type="EMBL" id="WOO41721.1"/>
    </source>
</evidence>
<dbReference type="RefSeq" id="WP_317834205.1">
    <property type="nucleotide sequence ID" value="NZ_CP136920.1"/>
</dbReference>
<keyword evidence="1" id="KW-0472">Membrane</keyword>
<proteinExistence type="predicted"/>
<accession>A0AAQ3L9S4</accession>
<dbReference type="Proteomes" id="UP001304300">
    <property type="component" value="Chromosome"/>
</dbReference>
<dbReference type="KEGG" id="puo:RZN69_01375"/>
<organism evidence="2 3">
    <name type="scientific">Rubellicoccus peritrichatus</name>
    <dbReference type="NCBI Taxonomy" id="3080537"/>
    <lineage>
        <taxon>Bacteria</taxon>
        <taxon>Pseudomonadati</taxon>
        <taxon>Verrucomicrobiota</taxon>
        <taxon>Opitutia</taxon>
        <taxon>Puniceicoccales</taxon>
        <taxon>Cerasicoccaceae</taxon>
        <taxon>Rubellicoccus</taxon>
    </lineage>
</organism>
<feature type="transmembrane region" description="Helical" evidence="1">
    <location>
        <begin position="14"/>
        <end position="37"/>
    </location>
</feature>
<gene>
    <name evidence="2" type="ORF">RZN69_01375</name>
</gene>
<protein>
    <submittedName>
        <fullName evidence="2">Uncharacterized protein</fullName>
    </submittedName>
</protein>
<evidence type="ECO:0000256" key="1">
    <source>
        <dbReference type="SAM" id="Phobius"/>
    </source>
</evidence>
<name>A0AAQ3L9S4_9BACT</name>
<keyword evidence="1" id="KW-0812">Transmembrane</keyword>
<dbReference type="AlphaFoldDB" id="A0AAQ3L9S4"/>
<keyword evidence="1" id="KW-1133">Transmembrane helix</keyword>
<evidence type="ECO:0000313" key="3">
    <source>
        <dbReference type="Proteomes" id="UP001304300"/>
    </source>
</evidence>
<reference evidence="2 3" key="1">
    <citation type="submission" date="2023-10" db="EMBL/GenBank/DDBJ databases">
        <title>Rubellicoccus peritrichatus gen. nov., sp. nov., isolated from an algae of coral reef tank.</title>
        <authorList>
            <person name="Luo J."/>
        </authorList>
    </citation>
    <scope>NUCLEOTIDE SEQUENCE [LARGE SCALE GENOMIC DNA]</scope>
    <source>
        <strain evidence="2 3">CR14</strain>
    </source>
</reference>
<sequence>MSEKRTRLRPEQQAVLVVCLLFVSLTLTIIGVVYWAISDDDSESAATVRQLIGIQEKMPVEPPKPPVEVVEVIPEVEPMVEEPAEPPPPPKVTFSELASKSRYWPKELILETENHIEIIFNGQSFGHIDLVRGSTIRVESLSNPELISGVIADINVTIPASHTNLEAWFQDYYQGKLELIPLSRNRSEVLQEDAESSFSESEFLSDFKKWCYLYYESVDFELAEDTLIFRWSMKDSGLVNYRDEARRFARNYLNQQRSFGGLDNWAACEIRHPETDLVLGRASVFMPSL</sequence>